<accession>A0ACA9LEM5</accession>
<keyword evidence="2" id="KW-1185">Reference proteome</keyword>
<evidence type="ECO:0000313" key="1">
    <source>
        <dbReference type="EMBL" id="CAG8526681.1"/>
    </source>
</evidence>
<reference evidence="1" key="1">
    <citation type="submission" date="2021-06" db="EMBL/GenBank/DDBJ databases">
        <authorList>
            <person name="Kallberg Y."/>
            <person name="Tangrot J."/>
            <person name="Rosling A."/>
        </authorList>
    </citation>
    <scope>NUCLEOTIDE SEQUENCE</scope>
    <source>
        <strain evidence="1">CL356</strain>
    </source>
</reference>
<name>A0ACA9LEM5_9GLOM</name>
<sequence>MKLYHSQLAVESLDDKHGIRPLCDRTLSIEGHCDKVLSYLDLERQTGD</sequence>
<dbReference type="Proteomes" id="UP000789525">
    <property type="component" value="Unassembled WGS sequence"/>
</dbReference>
<gene>
    <name evidence="1" type="ORF">ACOLOM_LOCUS3896</name>
</gene>
<protein>
    <submittedName>
        <fullName evidence="1">6155_t:CDS:1</fullName>
    </submittedName>
</protein>
<evidence type="ECO:0000313" key="2">
    <source>
        <dbReference type="Proteomes" id="UP000789525"/>
    </source>
</evidence>
<comment type="caution">
    <text evidence="1">The sequence shown here is derived from an EMBL/GenBank/DDBJ whole genome shotgun (WGS) entry which is preliminary data.</text>
</comment>
<dbReference type="EMBL" id="CAJVPT010006021">
    <property type="protein sequence ID" value="CAG8526681.1"/>
    <property type="molecule type" value="Genomic_DNA"/>
</dbReference>
<proteinExistence type="predicted"/>
<organism evidence="1 2">
    <name type="scientific">Acaulospora colombiana</name>
    <dbReference type="NCBI Taxonomy" id="27376"/>
    <lineage>
        <taxon>Eukaryota</taxon>
        <taxon>Fungi</taxon>
        <taxon>Fungi incertae sedis</taxon>
        <taxon>Mucoromycota</taxon>
        <taxon>Glomeromycotina</taxon>
        <taxon>Glomeromycetes</taxon>
        <taxon>Diversisporales</taxon>
        <taxon>Acaulosporaceae</taxon>
        <taxon>Acaulospora</taxon>
    </lineage>
</organism>